<evidence type="ECO:0000313" key="3">
    <source>
        <dbReference type="Proteomes" id="UP000249341"/>
    </source>
</evidence>
<organism evidence="2 3">
    <name type="scientific">Actinoplanes lutulentus</name>
    <dbReference type="NCBI Taxonomy" id="1287878"/>
    <lineage>
        <taxon>Bacteria</taxon>
        <taxon>Bacillati</taxon>
        <taxon>Actinomycetota</taxon>
        <taxon>Actinomycetes</taxon>
        <taxon>Micromonosporales</taxon>
        <taxon>Micromonosporaceae</taxon>
        <taxon>Actinoplanes</taxon>
    </lineage>
</organism>
<feature type="region of interest" description="Disordered" evidence="1">
    <location>
        <begin position="32"/>
        <end position="76"/>
    </location>
</feature>
<dbReference type="Proteomes" id="UP000249341">
    <property type="component" value="Unassembled WGS sequence"/>
</dbReference>
<accession>A0A327ZGC2</accession>
<evidence type="ECO:0000313" key="2">
    <source>
        <dbReference type="EMBL" id="RAK40385.1"/>
    </source>
</evidence>
<feature type="region of interest" description="Disordered" evidence="1">
    <location>
        <begin position="124"/>
        <end position="147"/>
    </location>
</feature>
<name>A0A327ZGC2_9ACTN</name>
<gene>
    <name evidence="2" type="ORF">B0I29_103418</name>
</gene>
<comment type="caution">
    <text evidence="2">The sequence shown here is derived from an EMBL/GenBank/DDBJ whole genome shotgun (WGS) entry which is preliminary data.</text>
</comment>
<evidence type="ECO:0000256" key="1">
    <source>
        <dbReference type="SAM" id="MobiDB-lite"/>
    </source>
</evidence>
<keyword evidence="3" id="KW-1185">Reference proteome</keyword>
<feature type="compositionally biased region" description="Basic and acidic residues" evidence="1">
    <location>
        <begin position="46"/>
        <end position="64"/>
    </location>
</feature>
<protein>
    <submittedName>
        <fullName evidence="2">Uncharacterized protein</fullName>
    </submittedName>
</protein>
<dbReference type="EMBL" id="QLMJ01000003">
    <property type="protein sequence ID" value="RAK40385.1"/>
    <property type="molecule type" value="Genomic_DNA"/>
</dbReference>
<reference evidence="2 3" key="1">
    <citation type="submission" date="2018-06" db="EMBL/GenBank/DDBJ databases">
        <title>Genomic Encyclopedia of Type Strains, Phase III (KMG-III): the genomes of soil and plant-associated and newly described type strains.</title>
        <authorList>
            <person name="Whitman W."/>
        </authorList>
    </citation>
    <scope>NUCLEOTIDE SEQUENCE [LARGE SCALE GENOMIC DNA]</scope>
    <source>
        <strain evidence="2 3">CGMCC 4.7090</strain>
    </source>
</reference>
<proteinExistence type="predicted"/>
<feature type="compositionally biased region" description="Pro residues" evidence="1">
    <location>
        <begin position="34"/>
        <end position="45"/>
    </location>
</feature>
<dbReference type="AlphaFoldDB" id="A0A327ZGC2"/>
<sequence>MARCDFISAIAEMGAHAGVTCALIYAAGRLHAPPSRPVPRQPQPKPEPELAPESRVDFGRESHPKSTQASRPRNACRLSVRNAPPLDTALGRRAWGCGVLGAGVIGKGALPLAQVARWLGAGWTRSGQRPVPGPRRERRSVPTTPVRPEFDLKKTRRRSRELDRRRCHFRSATVDHVADFGEVAGARVGRAVAELQHRVLLGADVLRLPAAGPEAAT</sequence>